<accession>A0A084H2W1</accession>
<keyword evidence="1" id="KW-0472">Membrane</keyword>
<dbReference type="EMBL" id="JNVC02000001">
    <property type="protein sequence ID" value="KEZ53923.1"/>
    <property type="molecule type" value="Genomic_DNA"/>
</dbReference>
<keyword evidence="3" id="KW-1185">Reference proteome</keyword>
<comment type="caution">
    <text evidence="2">The sequence shown here is derived from an EMBL/GenBank/DDBJ whole genome shotgun (WGS) entry which is preliminary data.</text>
</comment>
<name>A0A084H2W1_METID</name>
<gene>
    <name evidence="2" type="ORF">GS18_0203005</name>
</gene>
<organism evidence="2 3">
    <name type="scientific">Metabacillus indicus</name>
    <name type="common">Bacillus indicus</name>
    <dbReference type="NCBI Taxonomy" id="246786"/>
    <lineage>
        <taxon>Bacteria</taxon>
        <taxon>Bacillati</taxon>
        <taxon>Bacillota</taxon>
        <taxon>Bacilli</taxon>
        <taxon>Bacillales</taxon>
        <taxon>Bacillaceae</taxon>
        <taxon>Metabacillus</taxon>
    </lineage>
</organism>
<keyword evidence="1" id="KW-1133">Transmembrane helix</keyword>
<feature type="transmembrane region" description="Helical" evidence="1">
    <location>
        <begin position="34"/>
        <end position="56"/>
    </location>
</feature>
<evidence type="ECO:0000313" key="3">
    <source>
        <dbReference type="Proteomes" id="UP000028549"/>
    </source>
</evidence>
<evidence type="ECO:0000313" key="2">
    <source>
        <dbReference type="EMBL" id="KEZ53923.1"/>
    </source>
</evidence>
<proteinExistence type="predicted"/>
<evidence type="ECO:0000256" key="1">
    <source>
        <dbReference type="SAM" id="Phobius"/>
    </source>
</evidence>
<sequence length="68" mass="7892">MFALLKWMKRRIVLLLCLAGFASPFIFIQLTDWFYYSSLIGWILGFICISSAYVIVSRRPDEEPAGEQ</sequence>
<protein>
    <submittedName>
        <fullName evidence="2">Uncharacterized protein</fullName>
    </submittedName>
</protein>
<reference evidence="2 3" key="1">
    <citation type="journal article" date="2005" name="Int. J. Syst. Evol. Microbiol.">
        <title>Bacillus cibi sp. nov., isolated from jeotgal, a traditional Korean fermented seafood.</title>
        <authorList>
            <person name="Yoon J.H."/>
            <person name="Lee C.H."/>
            <person name="Oh T.K."/>
        </authorList>
    </citation>
    <scope>NUCLEOTIDE SEQUENCE [LARGE SCALE GENOMIC DNA]</scope>
    <source>
        <strain evidence="2 3">DSM 16189</strain>
    </source>
</reference>
<dbReference type="Proteomes" id="UP000028549">
    <property type="component" value="Unassembled WGS sequence"/>
</dbReference>
<dbReference type="AlphaFoldDB" id="A0A084H2W1"/>
<keyword evidence="1" id="KW-0812">Transmembrane</keyword>